<feature type="domain" description="Integrase catalytic" evidence="3">
    <location>
        <begin position="1"/>
        <end position="167"/>
    </location>
</feature>
<dbReference type="InterPro" id="IPR012337">
    <property type="entry name" value="RNaseH-like_sf"/>
</dbReference>
<dbReference type="SUPFAM" id="SSF53098">
    <property type="entry name" value="Ribonuclease H-like"/>
    <property type="match status" value="1"/>
</dbReference>
<dbReference type="GO" id="GO:0003676">
    <property type="term" value="F:nucleic acid binding"/>
    <property type="evidence" value="ECO:0007669"/>
    <property type="project" value="InterPro"/>
</dbReference>
<dbReference type="AlphaFoldDB" id="A0A699HZN7"/>
<dbReference type="InterPro" id="IPR036397">
    <property type="entry name" value="RNaseH_sf"/>
</dbReference>
<dbReference type="InterPro" id="IPR039537">
    <property type="entry name" value="Retrotran_Ty1/copia-like"/>
</dbReference>
<dbReference type="InterPro" id="IPR013103">
    <property type="entry name" value="RVT_2"/>
</dbReference>
<protein>
    <recommendedName>
        <fullName evidence="3">Integrase catalytic domain-containing protein</fullName>
    </recommendedName>
</protein>
<comment type="caution">
    <text evidence="4">The sequence shown here is derived from an EMBL/GenBank/DDBJ whole genome shotgun (WGS) entry which is preliminary data.</text>
</comment>
<evidence type="ECO:0000256" key="1">
    <source>
        <dbReference type="ARBA" id="ARBA00022723"/>
    </source>
</evidence>
<dbReference type="PANTHER" id="PTHR42648:SF21">
    <property type="entry name" value="CYSTEINE-RICH RLK (RECEPTOR-LIKE PROTEIN KINASE) 8"/>
    <property type="match status" value="1"/>
</dbReference>
<dbReference type="GO" id="GO:0046872">
    <property type="term" value="F:metal ion binding"/>
    <property type="evidence" value="ECO:0007669"/>
    <property type="project" value="UniProtKB-KW"/>
</dbReference>
<proteinExistence type="predicted"/>
<evidence type="ECO:0000259" key="3">
    <source>
        <dbReference type="PROSITE" id="PS50994"/>
    </source>
</evidence>
<sequence>MDLCGPIRVKCINENRYALVIVDDYSRYTWVHFLRSKDEAPEVIKTFFKKIVVLLQAPVIMVRTDNGIKFKNKMLQEYFNSVGISHQASSVRTSQQNGVVKQRNCTLEEAVRTMLFFLVHRYSYGLKVYNRRTKKIKETINVTFDELSTITFEQSSSKPELQSMTSGQISLGLDLTYAPSTITTQQPNERELNLLFEAIYDDYLGGQSSASPRNVLAAQENRPVLTRNKLRTDGDMCMYALIVSTIEPSNVKEAMKDLAWIESMQEELLQFKRLDHDEENTVIRNKTCLVVRGYRQEEGIDFEESFAPVAKMEAIRIFLAYVAHKSFTVFQMDIKTAFLHGTLKEDVYMYQPEGFIDAGHPSHVYMLKKALDGLKQAPREWYDELSKFLLQNHFFKGTINPMLFIRRFDDDILVVDDIK</sequence>
<dbReference type="Gene3D" id="3.30.420.10">
    <property type="entry name" value="Ribonuclease H-like superfamily/Ribonuclease H"/>
    <property type="match status" value="1"/>
</dbReference>
<gene>
    <name evidence="4" type="ORF">Tci_468676</name>
</gene>
<dbReference type="GO" id="GO:0015074">
    <property type="term" value="P:DNA integration"/>
    <property type="evidence" value="ECO:0007669"/>
    <property type="project" value="InterPro"/>
</dbReference>
<dbReference type="PANTHER" id="PTHR42648">
    <property type="entry name" value="TRANSPOSASE, PUTATIVE-RELATED"/>
    <property type="match status" value="1"/>
</dbReference>
<keyword evidence="1" id="KW-0479">Metal-binding</keyword>
<evidence type="ECO:0000313" key="4">
    <source>
        <dbReference type="EMBL" id="GEY96702.1"/>
    </source>
</evidence>
<dbReference type="EMBL" id="BKCJ010227243">
    <property type="protein sequence ID" value="GEY96702.1"/>
    <property type="molecule type" value="Genomic_DNA"/>
</dbReference>
<dbReference type="InterPro" id="IPR001584">
    <property type="entry name" value="Integrase_cat-core"/>
</dbReference>
<dbReference type="Pfam" id="PF07727">
    <property type="entry name" value="RVT_2"/>
    <property type="match status" value="1"/>
</dbReference>
<dbReference type="SUPFAM" id="SSF56672">
    <property type="entry name" value="DNA/RNA polymerases"/>
    <property type="match status" value="1"/>
</dbReference>
<dbReference type="PROSITE" id="PS50994">
    <property type="entry name" value="INTEGRASE"/>
    <property type="match status" value="1"/>
</dbReference>
<dbReference type="GO" id="GO:0016787">
    <property type="term" value="F:hydrolase activity"/>
    <property type="evidence" value="ECO:0007669"/>
    <property type="project" value="UniProtKB-KW"/>
</dbReference>
<organism evidence="4">
    <name type="scientific">Tanacetum cinerariifolium</name>
    <name type="common">Dalmatian daisy</name>
    <name type="synonym">Chrysanthemum cinerariifolium</name>
    <dbReference type="NCBI Taxonomy" id="118510"/>
    <lineage>
        <taxon>Eukaryota</taxon>
        <taxon>Viridiplantae</taxon>
        <taxon>Streptophyta</taxon>
        <taxon>Embryophyta</taxon>
        <taxon>Tracheophyta</taxon>
        <taxon>Spermatophyta</taxon>
        <taxon>Magnoliopsida</taxon>
        <taxon>eudicotyledons</taxon>
        <taxon>Gunneridae</taxon>
        <taxon>Pentapetalae</taxon>
        <taxon>asterids</taxon>
        <taxon>campanulids</taxon>
        <taxon>Asterales</taxon>
        <taxon>Asteraceae</taxon>
        <taxon>Asteroideae</taxon>
        <taxon>Anthemideae</taxon>
        <taxon>Anthemidinae</taxon>
        <taxon>Tanacetum</taxon>
    </lineage>
</organism>
<dbReference type="InterPro" id="IPR043502">
    <property type="entry name" value="DNA/RNA_pol_sf"/>
</dbReference>
<reference evidence="4" key="1">
    <citation type="journal article" date="2019" name="Sci. Rep.">
        <title>Draft genome of Tanacetum cinerariifolium, the natural source of mosquito coil.</title>
        <authorList>
            <person name="Yamashiro T."/>
            <person name="Shiraishi A."/>
            <person name="Satake H."/>
            <person name="Nakayama K."/>
        </authorList>
    </citation>
    <scope>NUCLEOTIDE SEQUENCE</scope>
</reference>
<name>A0A699HZN7_TANCI</name>
<accession>A0A699HZN7</accession>
<keyword evidence="2" id="KW-0378">Hydrolase</keyword>
<evidence type="ECO:0000256" key="2">
    <source>
        <dbReference type="ARBA" id="ARBA00022801"/>
    </source>
</evidence>
<dbReference type="Pfam" id="PF00665">
    <property type="entry name" value="rve"/>
    <property type="match status" value="1"/>
</dbReference>